<comment type="subcellular location">
    <subcellularLocation>
        <location evidence="1">Cell outer membrane</location>
        <topology evidence="1">Lipid-anchor</topology>
    </subcellularLocation>
</comment>
<dbReference type="RefSeq" id="WP_126751042.1">
    <property type="nucleotide sequence ID" value="NZ_JBHUMT010000016.1"/>
</dbReference>
<dbReference type="Pfam" id="PF03550">
    <property type="entry name" value="LolB"/>
    <property type="match status" value="1"/>
</dbReference>
<dbReference type="EMBL" id="PIQA01000001">
    <property type="protein sequence ID" value="RUO67367.1"/>
    <property type="molecule type" value="Genomic_DNA"/>
</dbReference>
<evidence type="ECO:0000256" key="2">
    <source>
        <dbReference type="ARBA" id="ARBA00009696"/>
    </source>
</evidence>
<dbReference type="NCBIfam" id="TIGR00548">
    <property type="entry name" value="lolB"/>
    <property type="match status" value="1"/>
</dbReference>
<dbReference type="Proteomes" id="UP000288361">
    <property type="component" value="Unassembled WGS sequence"/>
</dbReference>
<name>A0A432YVN3_9GAMM</name>
<keyword evidence="7" id="KW-0653">Protein transport</keyword>
<comment type="caution">
    <text evidence="14">The sequence shown here is derived from an EMBL/GenBank/DDBJ whole genome shotgun (WGS) entry which is preliminary data.</text>
</comment>
<keyword evidence="12 14" id="KW-0449">Lipoprotein</keyword>
<dbReference type="GO" id="GO:0009279">
    <property type="term" value="C:cell outer membrane"/>
    <property type="evidence" value="ECO:0007669"/>
    <property type="project" value="UniProtKB-SubCell"/>
</dbReference>
<reference evidence="14 15" key="1">
    <citation type="journal article" date="2011" name="Front. Microbiol.">
        <title>Genomic signatures of strain selection and enhancement in Bacillus atrophaeus var. globigii, a historical biowarfare simulant.</title>
        <authorList>
            <person name="Gibbons H.S."/>
            <person name="Broomall S.M."/>
            <person name="McNew L.A."/>
            <person name="Daligault H."/>
            <person name="Chapman C."/>
            <person name="Bruce D."/>
            <person name="Karavis M."/>
            <person name="Krepps M."/>
            <person name="McGregor P.A."/>
            <person name="Hong C."/>
            <person name="Park K.H."/>
            <person name="Akmal A."/>
            <person name="Feldman A."/>
            <person name="Lin J.S."/>
            <person name="Chang W.E."/>
            <person name="Higgs B.W."/>
            <person name="Demirev P."/>
            <person name="Lindquist J."/>
            <person name="Liem A."/>
            <person name="Fochler E."/>
            <person name="Read T.D."/>
            <person name="Tapia R."/>
            <person name="Johnson S."/>
            <person name="Bishop-Lilly K.A."/>
            <person name="Detter C."/>
            <person name="Han C."/>
            <person name="Sozhamannan S."/>
            <person name="Rosenzweig C.N."/>
            <person name="Skowronski E.W."/>
        </authorList>
    </citation>
    <scope>NUCLEOTIDE SEQUENCE [LARGE SCALE GENOMIC DNA]</scope>
    <source>
        <strain evidence="14 15">TPS4-2</strain>
    </source>
</reference>
<dbReference type="GO" id="GO:0015031">
    <property type="term" value="P:protein transport"/>
    <property type="evidence" value="ECO:0007669"/>
    <property type="project" value="UniProtKB-KW"/>
</dbReference>
<evidence type="ECO:0000256" key="10">
    <source>
        <dbReference type="ARBA" id="ARBA00023186"/>
    </source>
</evidence>
<feature type="chain" id="PRO_5019201755" description="Outer-membrane lipoprotein LolB" evidence="13">
    <location>
        <begin position="29"/>
        <end position="211"/>
    </location>
</feature>
<evidence type="ECO:0000256" key="1">
    <source>
        <dbReference type="ARBA" id="ARBA00004459"/>
    </source>
</evidence>
<evidence type="ECO:0000256" key="4">
    <source>
        <dbReference type="ARBA" id="ARBA00016202"/>
    </source>
</evidence>
<proteinExistence type="inferred from homology"/>
<comment type="subunit">
    <text evidence="3">Monomer.</text>
</comment>
<evidence type="ECO:0000256" key="7">
    <source>
        <dbReference type="ARBA" id="ARBA00022927"/>
    </source>
</evidence>
<keyword evidence="6 13" id="KW-0732">Signal</keyword>
<protein>
    <recommendedName>
        <fullName evidence="4">Outer-membrane lipoprotein LolB</fullName>
    </recommendedName>
</protein>
<evidence type="ECO:0000256" key="11">
    <source>
        <dbReference type="ARBA" id="ARBA00023237"/>
    </source>
</evidence>
<dbReference type="CDD" id="cd16326">
    <property type="entry name" value="LolB"/>
    <property type="match status" value="1"/>
</dbReference>
<evidence type="ECO:0000256" key="9">
    <source>
        <dbReference type="ARBA" id="ARBA00023139"/>
    </source>
</evidence>
<sequence length="211" mass="24155">MIQYLTRFAVLLAVLLAAGCSIPTPSHQDSSRQVNVELVKAHQNKLNTLNSWSMSGRMALIQKELDERDSFYVNWQYQPTYQELRFSHPLKGQLAKLTVSNQQATLVDSNGAMRSALSAPALLADVLPVYIPFEHLHQWIVGQKTSQLKKLTYYNDGTLASASVIQNDEQWRIRWFYKLEAETKLPLPEQVHIESPTLKIKVQMNEWQTSN</sequence>
<dbReference type="PROSITE" id="PS51257">
    <property type="entry name" value="PROKAR_LIPOPROTEIN"/>
    <property type="match status" value="1"/>
</dbReference>
<dbReference type="AlphaFoldDB" id="A0A432YVN3"/>
<evidence type="ECO:0000256" key="5">
    <source>
        <dbReference type="ARBA" id="ARBA00022448"/>
    </source>
</evidence>
<dbReference type="InterPro" id="IPR029046">
    <property type="entry name" value="LolA/LolB/LppX"/>
</dbReference>
<evidence type="ECO:0000256" key="12">
    <source>
        <dbReference type="ARBA" id="ARBA00023288"/>
    </source>
</evidence>
<gene>
    <name evidence="14" type="primary">lolB</name>
    <name evidence="14" type="ORF">CWI73_00420</name>
</gene>
<keyword evidence="11" id="KW-0998">Cell outer membrane</keyword>
<evidence type="ECO:0000256" key="3">
    <source>
        <dbReference type="ARBA" id="ARBA00011245"/>
    </source>
</evidence>
<keyword evidence="5" id="KW-0813">Transport</keyword>
<evidence type="ECO:0000313" key="14">
    <source>
        <dbReference type="EMBL" id="RUO67367.1"/>
    </source>
</evidence>
<dbReference type="InterPro" id="IPR004565">
    <property type="entry name" value="OM_lipoprot_LolB"/>
</dbReference>
<comment type="similarity">
    <text evidence="2">Belongs to the LolB family.</text>
</comment>
<dbReference type="SUPFAM" id="SSF89392">
    <property type="entry name" value="Prokaryotic lipoproteins and lipoprotein localization factors"/>
    <property type="match status" value="1"/>
</dbReference>
<dbReference type="Gene3D" id="2.50.20.10">
    <property type="entry name" value="Lipoprotein localisation LolA/LolB/LppX"/>
    <property type="match status" value="1"/>
</dbReference>
<feature type="signal peptide" evidence="13">
    <location>
        <begin position="1"/>
        <end position="28"/>
    </location>
</feature>
<keyword evidence="8" id="KW-0472">Membrane</keyword>
<evidence type="ECO:0000313" key="15">
    <source>
        <dbReference type="Proteomes" id="UP000288361"/>
    </source>
</evidence>
<accession>A0A432YVN3</accession>
<keyword evidence="10" id="KW-0143">Chaperone</keyword>
<evidence type="ECO:0000256" key="13">
    <source>
        <dbReference type="SAM" id="SignalP"/>
    </source>
</evidence>
<organism evidence="14 15">
    <name type="scientific">Idiomarina piscisalsi</name>
    <dbReference type="NCBI Taxonomy" id="1096243"/>
    <lineage>
        <taxon>Bacteria</taxon>
        <taxon>Pseudomonadati</taxon>
        <taxon>Pseudomonadota</taxon>
        <taxon>Gammaproteobacteria</taxon>
        <taxon>Alteromonadales</taxon>
        <taxon>Idiomarinaceae</taxon>
        <taxon>Idiomarina</taxon>
    </lineage>
</organism>
<evidence type="ECO:0000256" key="6">
    <source>
        <dbReference type="ARBA" id="ARBA00022729"/>
    </source>
</evidence>
<keyword evidence="9" id="KW-0564">Palmitate</keyword>
<evidence type="ECO:0000256" key="8">
    <source>
        <dbReference type="ARBA" id="ARBA00023136"/>
    </source>
</evidence>